<keyword evidence="3" id="KW-1185">Reference proteome</keyword>
<dbReference type="EMBL" id="RSCL01000012">
    <property type="protein sequence ID" value="RUT03791.1"/>
    <property type="molecule type" value="Genomic_DNA"/>
</dbReference>
<comment type="caution">
    <text evidence="2">The sequence shown here is derived from an EMBL/GenBank/DDBJ whole genome shotgun (WGS) entry which is preliminary data.</text>
</comment>
<evidence type="ECO:0000256" key="1">
    <source>
        <dbReference type="SAM" id="Phobius"/>
    </source>
</evidence>
<keyword evidence="1" id="KW-0812">Transmembrane</keyword>
<name>A0A433VCF1_9CYAN</name>
<keyword evidence="1" id="KW-1133">Transmembrane helix</keyword>
<evidence type="ECO:0000313" key="3">
    <source>
        <dbReference type="Proteomes" id="UP000271624"/>
    </source>
</evidence>
<dbReference type="AlphaFoldDB" id="A0A433VCF1"/>
<protein>
    <submittedName>
        <fullName evidence="2">Uncharacterized protein</fullName>
    </submittedName>
</protein>
<sequence>MLIIVDLPMPDDKIVRLVRYFHLSLGLFLLISVLFLNGCSNTNANGVKIRWSNTEKVPASLMRLAIADNTSLSSTARTSIQVSEVGLKDQDNRLYLFNYNDSRLCGRLGCLYTGYINKGKNKFTRVINLYLQPKKAPGENLISIKPNNFGSTSNIPCLDIQQLNDNRTLQKITYCDEGGYYQAVENSFLKLPTSTNTK</sequence>
<reference evidence="2" key="1">
    <citation type="submission" date="2018-12" db="EMBL/GenBank/DDBJ databases">
        <authorList>
            <person name="Will S."/>
            <person name="Neumann-Schaal M."/>
            <person name="Henke P."/>
        </authorList>
    </citation>
    <scope>NUCLEOTIDE SEQUENCE</scope>
    <source>
        <strain evidence="2">PCC 7102</strain>
    </source>
</reference>
<proteinExistence type="predicted"/>
<accession>A0A433VCF1</accession>
<evidence type="ECO:0000313" key="2">
    <source>
        <dbReference type="EMBL" id="RUT03791.1"/>
    </source>
</evidence>
<organism evidence="2 3">
    <name type="scientific">Dulcicalothrix desertica PCC 7102</name>
    <dbReference type="NCBI Taxonomy" id="232991"/>
    <lineage>
        <taxon>Bacteria</taxon>
        <taxon>Bacillati</taxon>
        <taxon>Cyanobacteriota</taxon>
        <taxon>Cyanophyceae</taxon>
        <taxon>Nostocales</taxon>
        <taxon>Calotrichaceae</taxon>
        <taxon>Dulcicalothrix</taxon>
    </lineage>
</organism>
<keyword evidence="1" id="KW-0472">Membrane</keyword>
<gene>
    <name evidence="2" type="ORF">DSM106972_047050</name>
</gene>
<reference evidence="2" key="2">
    <citation type="journal article" date="2019" name="Genome Biol. Evol.">
        <title>Day and night: Metabolic profiles and evolutionary relationships of six axenic non-marine cyanobacteria.</title>
        <authorList>
            <person name="Will S.E."/>
            <person name="Henke P."/>
            <person name="Boedeker C."/>
            <person name="Huang S."/>
            <person name="Brinkmann H."/>
            <person name="Rohde M."/>
            <person name="Jarek M."/>
            <person name="Friedl T."/>
            <person name="Seufert S."/>
            <person name="Schumacher M."/>
            <person name="Overmann J."/>
            <person name="Neumann-Schaal M."/>
            <person name="Petersen J."/>
        </authorList>
    </citation>
    <scope>NUCLEOTIDE SEQUENCE [LARGE SCALE GENOMIC DNA]</scope>
    <source>
        <strain evidence="2">PCC 7102</strain>
    </source>
</reference>
<feature type="transmembrane region" description="Helical" evidence="1">
    <location>
        <begin position="20"/>
        <end position="40"/>
    </location>
</feature>
<dbReference type="Proteomes" id="UP000271624">
    <property type="component" value="Unassembled WGS sequence"/>
</dbReference>